<accession>A0A6C0I9T5</accession>
<organism evidence="1">
    <name type="scientific">viral metagenome</name>
    <dbReference type="NCBI Taxonomy" id="1070528"/>
    <lineage>
        <taxon>unclassified sequences</taxon>
        <taxon>metagenomes</taxon>
        <taxon>organismal metagenomes</taxon>
    </lineage>
</organism>
<dbReference type="AlphaFoldDB" id="A0A6C0I9T5"/>
<reference evidence="1" key="1">
    <citation type="journal article" date="2020" name="Nature">
        <title>Giant virus diversity and host interactions through global metagenomics.</title>
        <authorList>
            <person name="Schulz F."/>
            <person name="Roux S."/>
            <person name="Paez-Espino D."/>
            <person name="Jungbluth S."/>
            <person name="Walsh D.A."/>
            <person name="Denef V.J."/>
            <person name="McMahon K.D."/>
            <person name="Konstantinidis K.T."/>
            <person name="Eloe-Fadrosh E.A."/>
            <person name="Kyrpides N.C."/>
            <person name="Woyke T."/>
        </authorList>
    </citation>
    <scope>NUCLEOTIDE SEQUENCE</scope>
    <source>
        <strain evidence="1">GVMAG-M-3300023184-53</strain>
    </source>
</reference>
<sequence length="1105" mass="121812">MVFSLFNNSAIGDLTTLMFNTFTKKNMTNFTFSAGFEPTDCTNIDLDEITDTDGIFLNKTINDSFVKNIIVPLYKQLNPGYTEITDVSTLPYNIQSVITSGTSTFSVIQIPCYYNYSAITQNPFVGFLDYYNVIVLNPYYVLFNNSFSNWVTNKTKIPTDFFPLTLPPESLTDSSNYQLLLSFNQVDGDQALCYSNTHIISKTVNSIDYYYYCITQLINVNSCRTVVNCPTTFTPTMNFNIGLYSLSSPICLGGIDTVGNCITGTSPIQFNVQTLPIADRPTNVFTYYTISQAFVTADPGILDFVFTPQSCFYLKNNVLGYTSRGFIPAPPSSFSINKNVCQFLPYDSTVSAEDQIAQLDAFLKYGSGTVDFNQMGTNDIYVSYTNSAQSTTNGKVSNNTNYGIYHTNGTNDTLTNVNTQDNQNNRVDKRTIQFGTKFGQDASDNNAYVKVGTSDYLSLDYVRNAVNSANAAANSYFPDGVTDGTFTLKPTPTSGAAIDNNASQLYRFIGTNFNGEGVQFSSQTDGKIIPGMEQYLLTTPANIPTKVDWMDAKNPAKCQLINRTGNQPFYLNTASTWQQDTTNIENPFRYNSSFITALDPYSSTDPNYTFGKDYCTQKGNVSGVTSSVTVGGLTPSPDFASGIVTDPENLNQQLWNCTGCELTNDQFGPCRPPTDQNYYWYFNEDELKNDTQNCKTVDGKNYCENFKILKTSNKDNAPVGWTSIDTEGSSLNYTQLFSSNEYIGNGGTKQYTCPMMNVTTNNPDSLQNYNILTELHGTGSQPYSGATVYECLYNDTNVDQKKIANALDRGQVLCDFTQDQNCGILGYTGLLPVGTTAGNWSLIKDNKPTASNKDYIGYGYIIILDTGVSFDYGISSTGSLYQGGITGNKFSFNFTPNIGPLDPKYVCSGVFYGTNATGTNGNWGLTPALTDKQTPDSWCFNIGEPFIQNYTTDSLSNLVKRPVFYLRVMYNGVYYNIINDPSVIWNYNGPLSPSTITSNGKNQSTCLYDIYSSIYYNSDSDYNVLKLPSIEANVAKIYGILSSTNVTKSACNPNLSYKTDGTIGNPHELRVNLFNAIGESTETNGSITITGDGLTNGYITYNGPI</sequence>
<protein>
    <submittedName>
        <fullName evidence="1">Uncharacterized protein</fullName>
    </submittedName>
</protein>
<evidence type="ECO:0000313" key="1">
    <source>
        <dbReference type="EMBL" id="QHT89106.1"/>
    </source>
</evidence>
<proteinExistence type="predicted"/>
<name>A0A6C0I9T5_9ZZZZ</name>
<dbReference type="EMBL" id="MN740136">
    <property type="protein sequence ID" value="QHT89106.1"/>
    <property type="molecule type" value="Genomic_DNA"/>
</dbReference>